<organism evidence="1 2">
    <name type="scientific">Tautonia plasticadhaerens</name>
    <dbReference type="NCBI Taxonomy" id="2527974"/>
    <lineage>
        <taxon>Bacteria</taxon>
        <taxon>Pseudomonadati</taxon>
        <taxon>Planctomycetota</taxon>
        <taxon>Planctomycetia</taxon>
        <taxon>Isosphaerales</taxon>
        <taxon>Isosphaeraceae</taxon>
        <taxon>Tautonia</taxon>
    </lineage>
</organism>
<name>A0A518HD99_9BACT</name>
<reference evidence="1 2" key="1">
    <citation type="submission" date="2019-02" db="EMBL/GenBank/DDBJ databases">
        <title>Deep-cultivation of Planctomycetes and their phenomic and genomic characterization uncovers novel biology.</title>
        <authorList>
            <person name="Wiegand S."/>
            <person name="Jogler M."/>
            <person name="Boedeker C."/>
            <person name="Pinto D."/>
            <person name="Vollmers J."/>
            <person name="Rivas-Marin E."/>
            <person name="Kohn T."/>
            <person name="Peeters S.H."/>
            <person name="Heuer A."/>
            <person name="Rast P."/>
            <person name="Oberbeckmann S."/>
            <person name="Bunk B."/>
            <person name="Jeske O."/>
            <person name="Meyerdierks A."/>
            <person name="Storesund J.E."/>
            <person name="Kallscheuer N."/>
            <person name="Luecker S."/>
            <person name="Lage O.M."/>
            <person name="Pohl T."/>
            <person name="Merkel B.J."/>
            <person name="Hornburger P."/>
            <person name="Mueller R.-W."/>
            <person name="Bruemmer F."/>
            <person name="Labrenz M."/>
            <person name="Spormann A.M."/>
            <person name="Op den Camp H."/>
            <person name="Overmann J."/>
            <person name="Amann R."/>
            <person name="Jetten M.S.M."/>
            <person name="Mascher T."/>
            <person name="Medema M.H."/>
            <person name="Devos D.P."/>
            <person name="Kaster A.-K."/>
            <person name="Ovreas L."/>
            <person name="Rohde M."/>
            <person name="Galperin M.Y."/>
            <person name="Jogler C."/>
        </authorList>
    </citation>
    <scope>NUCLEOTIDE SEQUENCE [LARGE SCALE GENOMIC DNA]</scope>
    <source>
        <strain evidence="1 2">ElP</strain>
    </source>
</reference>
<gene>
    <name evidence="1" type="ORF">ElP_67920</name>
</gene>
<keyword evidence="2" id="KW-1185">Reference proteome</keyword>
<evidence type="ECO:0000313" key="2">
    <source>
        <dbReference type="Proteomes" id="UP000317835"/>
    </source>
</evidence>
<dbReference type="AlphaFoldDB" id="A0A518HD99"/>
<dbReference type="Proteomes" id="UP000317835">
    <property type="component" value="Chromosome"/>
</dbReference>
<dbReference type="RefSeq" id="WP_145277641.1">
    <property type="nucleotide sequence ID" value="NZ_CP036426.1"/>
</dbReference>
<proteinExistence type="predicted"/>
<dbReference type="OrthoDB" id="287702at2"/>
<accession>A0A518HD99</accession>
<evidence type="ECO:0000313" key="1">
    <source>
        <dbReference type="EMBL" id="QDV38834.1"/>
    </source>
</evidence>
<dbReference type="KEGG" id="tpla:ElP_67920"/>
<protein>
    <submittedName>
        <fullName evidence="1">Uncharacterized protein</fullName>
    </submittedName>
</protein>
<sequence length="78" mass="8805">MAPSPDNPEPADDLRPEYDFRSLRGVARGKYASRYRERLRVVRLAEDISDAFEDEEAVNQALRDYLGRGHGGQLANPS</sequence>
<dbReference type="EMBL" id="CP036426">
    <property type="protein sequence ID" value="QDV38834.1"/>
    <property type="molecule type" value="Genomic_DNA"/>
</dbReference>